<keyword evidence="3" id="KW-1185">Reference proteome</keyword>
<reference evidence="3" key="1">
    <citation type="journal article" date="2019" name="Int. J. Syst. Evol. Microbiol.">
        <title>The Global Catalogue of Microorganisms (GCM) 10K type strain sequencing project: providing services to taxonomists for standard genome sequencing and annotation.</title>
        <authorList>
            <consortium name="The Broad Institute Genomics Platform"/>
            <consortium name="The Broad Institute Genome Sequencing Center for Infectious Disease"/>
            <person name="Wu L."/>
            <person name="Ma J."/>
        </authorList>
    </citation>
    <scope>NUCLEOTIDE SEQUENCE [LARGE SCALE GENOMIC DNA]</scope>
    <source>
        <strain evidence="3">JCM30009</strain>
    </source>
</reference>
<accession>A0ABW1PWE6</accession>
<name>A0ABW1PWE6_9ENTR</name>
<proteinExistence type="predicted"/>
<evidence type="ECO:0000256" key="1">
    <source>
        <dbReference type="SAM" id="MobiDB-lite"/>
    </source>
</evidence>
<evidence type="ECO:0000313" key="3">
    <source>
        <dbReference type="Proteomes" id="UP001596169"/>
    </source>
</evidence>
<comment type="caution">
    <text evidence="2">The sequence shown here is derived from an EMBL/GenBank/DDBJ whole genome shotgun (WGS) entry which is preliminary data.</text>
</comment>
<sequence length="43" mass="4577">MKLGELPVALRLPGLQARSPSQALAPPSGATPRHKSVILENQF</sequence>
<feature type="region of interest" description="Disordered" evidence="1">
    <location>
        <begin position="18"/>
        <end position="43"/>
    </location>
</feature>
<dbReference type="EMBL" id="JBHSRG010000003">
    <property type="protein sequence ID" value="MFC6120252.1"/>
    <property type="molecule type" value="Genomic_DNA"/>
</dbReference>
<evidence type="ECO:0000313" key="2">
    <source>
        <dbReference type="EMBL" id="MFC6120252.1"/>
    </source>
</evidence>
<organism evidence="2 3">
    <name type="scientific">Citrobacter bitternis</name>
    <dbReference type="NCBI Taxonomy" id="1585982"/>
    <lineage>
        <taxon>Bacteria</taxon>
        <taxon>Pseudomonadati</taxon>
        <taxon>Pseudomonadota</taxon>
        <taxon>Gammaproteobacteria</taxon>
        <taxon>Enterobacterales</taxon>
        <taxon>Enterobacteriaceae</taxon>
        <taxon>Citrobacter</taxon>
    </lineage>
</organism>
<dbReference type="RefSeq" id="WP_255423368.1">
    <property type="nucleotide sequence ID" value="NZ_JBHSRG010000003.1"/>
</dbReference>
<gene>
    <name evidence="2" type="ORF">ACFPZP_04140</name>
</gene>
<dbReference type="Proteomes" id="UP001596169">
    <property type="component" value="Unassembled WGS sequence"/>
</dbReference>
<protein>
    <submittedName>
        <fullName evidence="2">Uncharacterized protein</fullName>
    </submittedName>
</protein>